<dbReference type="PANTHER" id="PTHR33164">
    <property type="entry name" value="TRANSCRIPTIONAL REGULATOR, MARR FAMILY"/>
    <property type="match status" value="1"/>
</dbReference>
<gene>
    <name evidence="2" type="ORF">SAMN05216202_2141</name>
</gene>
<dbReference type="InterPro" id="IPR036390">
    <property type="entry name" value="WH_DNA-bd_sf"/>
</dbReference>
<dbReference type="GO" id="GO:0006950">
    <property type="term" value="P:response to stress"/>
    <property type="evidence" value="ECO:0007669"/>
    <property type="project" value="TreeGrafter"/>
</dbReference>
<dbReference type="PANTHER" id="PTHR33164:SF44">
    <property type="entry name" value="TRANSCRIPTIONAL REGULATORY PROTEIN"/>
    <property type="match status" value="1"/>
</dbReference>
<protein>
    <submittedName>
        <fullName evidence="2">DNA-binding transcriptional regulator, MarR family</fullName>
    </submittedName>
</protein>
<dbReference type="GO" id="GO:0003700">
    <property type="term" value="F:DNA-binding transcription factor activity"/>
    <property type="evidence" value="ECO:0007669"/>
    <property type="project" value="InterPro"/>
</dbReference>
<dbReference type="Proteomes" id="UP000198600">
    <property type="component" value="Chromosome I"/>
</dbReference>
<dbReference type="Pfam" id="PF12802">
    <property type="entry name" value="MarR_2"/>
    <property type="match status" value="1"/>
</dbReference>
<evidence type="ECO:0000313" key="2">
    <source>
        <dbReference type="EMBL" id="SDU95180.1"/>
    </source>
</evidence>
<dbReference type="InterPro" id="IPR000835">
    <property type="entry name" value="HTH_MarR-typ"/>
</dbReference>
<name>A0A1H2MPK5_9PSED</name>
<dbReference type="SMART" id="SM00347">
    <property type="entry name" value="HTH_MARR"/>
    <property type="match status" value="1"/>
</dbReference>
<dbReference type="RefSeq" id="WP_084376848.1">
    <property type="nucleotide sequence ID" value="NZ_LS483433.1"/>
</dbReference>
<dbReference type="AlphaFoldDB" id="A0A1H2MPK5"/>
<evidence type="ECO:0000313" key="3">
    <source>
        <dbReference type="Proteomes" id="UP000198600"/>
    </source>
</evidence>
<feature type="domain" description="HTH marR-type" evidence="1">
    <location>
        <begin position="20"/>
        <end position="152"/>
    </location>
</feature>
<organism evidence="2 3">
    <name type="scientific">Pseudomonas mucidolens</name>
    <dbReference type="NCBI Taxonomy" id="46679"/>
    <lineage>
        <taxon>Bacteria</taxon>
        <taxon>Pseudomonadati</taxon>
        <taxon>Pseudomonadota</taxon>
        <taxon>Gammaproteobacteria</taxon>
        <taxon>Pseudomonadales</taxon>
        <taxon>Pseudomonadaceae</taxon>
        <taxon>Pseudomonas</taxon>
    </lineage>
</organism>
<keyword evidence="3" id="KW-1185">Reference proteome</keyword>
<dbReference type="PROSITE" id="PS50995">
    <property type="entry name" value="HTH_MARR_2"/>
    <property type="match status" value="1"/>
</dbReference>
<dbReference type="Gene3D" id="1.10.10.10">
    <property type="entry name" value="Winged helix-like DNA-binding domain superfamily/Winged helix DNA-binding domain"/>
    <property type="match status" value="1"/>
</dbReference>
<dbReference type="OrthoDB" id="9799368at2"/>
<dbReference type="SUPFAM" id="SSF46785">
    <property type="entry name" value="Winged helix' DNA-binding domain"/>
    <property type="match status" value="1"/>
</dbReference>
<reference evidence="3" key="1">
    <citation type="submission" date="2016-10" db="EMBL/GenBank/DDBJ databases">
        <authorList>
            <person name="Varghese N."/>
            <person name="Submissions S."/>
        </authorList>
    </citation>
    <scope>NUCLEOTIDE SEQUENCE [LARGE SCALE GENOMIC DNA]</scope>
    <source>
        <strain evidence="3">LMG 2223</strain>
    </source>
</reference>
<dbReference type="InterPro" id="IPR036388">
    <property type="entry name" value="WH-like_DNA-bd_sf"/>
</dbReference>
<evidence type="ECO:0000259" key="1">
    <source>
        <dbReference type="PROSITE" id="PS50995"/>
    </source>
</evidence>
<accession>A0A1H2MPK5</accession>
<proteinExistence type="predicted"/>
<dbReference type="EMBL" id="LT629802">
    <property type="protein sequence ID" value="SDU95180.1"/>
    <property type="molecule type" value="Genomic_DNA"/>
</dbReference>
<dbReference type="InterPro" id="IPR039422">
    <property type="entry name" value="MarR/SlyA-like"/>
</dbReference>
<keyword evidence="2" id="KW-0238">DNA-binding</keyword>
<sequence length="159" mass="17818">MVINKKINSASVQMRSLHPLDTALELLHFGFRGLTVKADQFLATHALSRVHHRVLYIIARADEINVGDLALTLGVSKQALHRPLKHLFEQQLVQYTRAPERHRFKLLALTEQGGAVEAAATELERQVLRQALDCVKPKGQDAWTTVMTALADNLNEPLK</sequence>
<dbReference type="GO" id="GO:0003677">
    <property type="term" value="F:DNA binding"/>
    <property type="evidence" value="ECO:0007669"/>
    <property type="project" value="UniProtKB-KW"/>
</dbReference>
<dbReference type="STRING" id="46679.SAMN05216202_2141"/>